<evidence type="ECO:0000256" key="3">
    <source>
        <dbReference type="ARBA" id="ARBA00022448"/>
    </source>
</evidence>
<evidence type="ECO:0000256" key="8">
    <source>
        <dbReference type="RuleBase" id="RU365088"/>
    </source>
</evidence>
<feature type="transmembrane region" description="Helical" evidence="8">
    <location>
        <begin position="102"/>
        <end position="125"/>
    </location>
</feature>
<proteinExistence type="inferred from homology"/>
<feature type="transmembrane region" description="Helical" evidence="8">
    <location>
        <begin position="79"/>
        <end position="96"/>
    </location>
</feature>
<keyword evidence="3 8" id="KW-0813">Transport</keyword>
<feature type="transmembrane region" description="Helical" evidence="8">
    <location>
        <begin position="166"/>
        <end position="186"/>
    </location>
</feature>
<dbReference type="GO" id="GO:1990961">
    <property type="term" value="P:xenobiotic detoxification by transmembrane export across the plasma membrane"/>
    <property type="evidence" value="ECO:0007669"/>
    <property type="project" value="InterPro"/>
</dbReference>
<dbReference type="GO" id="GO:0005886">
    <property type="term" value="C:plasma membrane"/>
    <property type="evidence" value="ECO:0007669"/>
    <property type="project" value="UniProtKB-SubCell"/>
</dbReference>
<dbReference type="PROSITE" id="PS50850">
    <property type="entry name" value="MFS"/>
    <property type="match status" value="1"/>
</dbReference>
<evidence type="ECO:0000256" key="7">
    <source>
        <dbReference type="ARBA" id="ARBA00023136"/>
    </source>
</evidence>
<feature type="transmembrane region" description="Helical" evidence="8">
    <location>
        <begin position="338"/>
        <end position="359"/>
    </location>
</feature>
<feature type="transmembrane region" description="Helical" evidence="8">
    <location>
        <begin position="12"/>
        <end position="35"/>
    </location>
</feature>
<dbReference type="InterPro" id="IPR020846">
    <property type="entry name" value="MFS_dom"/>
</dbReference>
<dbReference type="EMBL" id="JAAGYR010000004">
    <property type="protein sequence ID" value="NEN75265.1"/>
    <property type="molecule type" value="Genomic_DNA"/>
</dbReference>
<keyword evidence="7 8" id="KW-0472">Membrane</keyword>
<feature type="transmembrane region" description="Helical" evidence="8">
    <location>
        <begin position="365"/>
        <end position="389"/>
    </location>
</feature>
<evidence type="ECO:0000256" key="2">
    <source>
        <dbReference type="ARBA" id="ARBA00006236"/>
    </source>
</evidence>
<dbReference type="PROSITE" id="PS00216">
    <property type="entry name" value="SUGAR_TRANSPORT_1"/>
    <property type="match status" value="1"/>
</dbReference>
<sequence>MQTIQIVLKKKGLFLLLILLGLTGPFSIDMYLAAFPLILKDLQTTPHMLSFTLIGFSLFMAIGMLLMGTLSDKFGRKPILLIGLGVYIISSLGIVFTPNIELFIVFRIAQAFGAGGMVSVPMAIIKDSFSDEERTRTIATLQMFTVLGPTIAPVLGAQLIKYFSWHASFIVLAFVAIISLLLAIFFQETLSVERRLKVGVFQSILSLKEVIKNKSFMLFLFSTAMTSVIFMGYLAISSYIYITWFSLSETSFSFYFAANSMLLVLGPKTYLIIKKRYKPSVILRSALFIIFTASILTATIGQYSPLLFLICFAPVALSNSFMRSFATDVLLGQPEMNAGASASMISFIYVALGSIGMFITSAVDTGYVITLGIIGIVVSIVSFILVHYYTRYGLSLKGFE</sequence>
<dbReference type="GO" id="GO:0042910">
    <property type="term" value="F:xenobiotic transmembrane transporter activity"/>
    <property type="evidence" value="ECO:0007669"/>
    <property type="project" value="InterPro"/>
</dbReference>
<feature type="transmembrane region" description="Helical" evidence="8">
    <location>
        <begin position="47"/>
        <end position="67"/>
    </location>
</feature>
<evidence type="ECO:0000259" key="9">
    <source>
        <dbReference type="PROSITE" id="PS50850"/>
    </source>
</evidence>
<evidence type="ECO:0000256" key="6">
    <source>
        <dbReference type="ARBA" id="ARBA00022989"/>
    </source>
</evidence>
<dbReference type="InterPro" id="IPR011701">
    <property type="entry name" value="MFS"/>
</dbReference>
<gene>
    <name evidence="10" type="ORF">F9B74_02840</name>
</gene>
<keyword evidence="5 8" id="KW-0812">Transmembrane</keyword>
<name>A0A6L9Y4Z5_9BURK</name>
<evidence type="ECO:0000313" key="10">
    <source>
        <dbReference type="EMBL" id="NEN75265.1"/>
    </source>
</evidence>
<feature type="transmembrane region" description="Helical" evidence="8">
    <location>
        <begin position="137"/>
        <end position="160"/>
    </location>
</feature>
<keyword evidence="11" id="KW-1185">Reference proteome</keyword>
<reference evidence="10 11" key="1">
    <citation type="submission" date="2020-02" db="EMBL/GenBank/DDBJ databases">
        <title>Pelistega sp. NLN82 were isolated from wild rodents of the Hainan Island.</title>
        <authorList>
            <person name="Niu N."/>
            <person name="Zhou J."/>
        </authorList>
    </citation>
    <scope>NUCLEOTIDE SEQUENCE [LARGE SCALE GENOMIC DNA]</scope>
    <source>
        <strain evidence="10 11">NLN82</strain>
    </source>
</reference>
<evidence type="ECO:0000256" key="4">
    <source>
        <dbReference type="ARBA" id="ARBA00022475"/>
    </source>
</evidence>
<comment type="similarity">
    <text evidence="2 8">Belongs to the major facilitator superfamily. Bcr/CmlA family.</text>
</comment>
<feature type="transmembrane region" description="Helical" evidence="8">
    <location>
        <begin position="306"/>
        <end position="326"/>
    </location>
</feature>
<evidence type="ECO:0000256" key="5">
    <source>
        <dbReference type="ARBA" id="ARBA00022692"/>
    </source>
</evidence>
<accession>A0A6L9Y4Z5</accession>
<dbReference type="NCBIfam" id="TIGR00710">
    <property type="entry name" value="efflux_Bcr_CflA"/>
    <property type="match status" value="1"/>
</dbReference>
<dbReference type="Gene3D" id="1.20.1720.10">
    <property type="entry name" value="Multidrug resistance protein D"/>
    <property type="match status" value="1"/>
</dbReference>
<dbReference type="Pfam" id="PF07690">
    <property type="entry name" value="MFS_1"/>
    <property type="match status" value="1"/>
</dbReference>
<dbReference type="Proteomes" id="UP000477651">
    <property type="component" value="Unassembled WGS sequence"/>
</dbReference>
<dbReference type="PANTHER" id="PTHR23502">
    <property type="entry name" value="MAJOR FACILITATOR SUPERFAMILY"/>
    <property type="match status" value="1"/>
</dbReference>
<dbReference type="AlphaFoldDB" id="A0A6L9Y4Z5"/>
<protein>
    <recommendedName>
        <fullName evidence="8">Bcr/CflA family efflux transporter</fullName>
    </recommendedName>
</protein>
<dbReference type="SUPFAM" id="SSF103473">
    <property type="entry name" value="MFS general substrate transporter"/>
    <property type="match status" value="1"/>
</dbReference>
<dbReference type="PANTHER" id="PTHR23502:SF132">
    <property type="entry name" value="POLYAMINE TRANSPORTER 2-RELATED"/>
    <property type="match status" value="1"/>
</dbReference>
<dbReference type="InterPro" id="IPR005829">
    <property type="entry name" value="Sugar_transporter_CS"/>
</dbReference>
<comment type="caution">
    <text evidence="8">Lacks conserved residue(s) required for the propagation of feature annotation.</text>
</comment>
<feature type="domain" description="Major facilitator superfamily (MFS) profile" evidence="9">
    <location>
        <begin position="13"/>
        <end position="390"/>
    </location>
</feature>
<keyword evidence="4" id="KW-1003">Cell membrane</keyword>
<evidence type="ECO:0000256" key="1">
    <source>
        <dbReference type="ARBA" id="ARBA00004651"/>
    </source>
</evidence>
<comment type="subcellular location">
    <subcellularLocation>
        <location evidence="8">Cell inner membrane</location>
        <topology evidence="8">Multi-pass membrane protein</topology>
    </subcellularLocation>
    <subcellularLocation>
        <location evidence="1">Cell membrane</location>
        <topology evidence="1">Multi-pass membrane protein</topology>
    </subcellularLocation>
</comment>
<feature type="transmembrane region" description="Helical" evidence="8">
    <location>
        <begin position="254"/>
        <end position="273"/>
    </location>
</feature>
<comment type="caution">
    <text evidence="10">The sequence shown here is derived from an EMBL/GenBank/DDBJ whole genome shotgun (WGS) entry which is preliminary data.</text>
</comment>
<keyword evidence="6 8" id="KW-1133">Transmembrane helix</keyword>
<keyword evidence="8" id="KW-0997">Cell inner membrane</keyword>
<feature type="transmembrane region" description="Helical" evidence="8">
    <location>
        <begin position="216"/>
        <end position="242"/>
    </location>
</feature>
<organism evidence="10 11">
    <name type="scientific">Pelistega ratti</name>
    <dbReference type="NCBI Taxonomy" id="2652177"/>
    <lineage>
        <taxon>Bacteria</taxon>
        <taxon>Pseudomonadati</taxon>
        <taxon>Pseudomonadota</taxon>
        <taxon>Betaproteobacteria</taxon>
        <taxon>Burkholderiales</taxon>
        <taxon>Alcaligenaceae</taxon>
        <taxon>Pelistega</taxon>
    </lineage>
</organism>
<dbReference type="RefSeq" id="WP_163763976.1">
    <property type="nucleotide sequence ID" value="NZ_JAAGYR010000004.1"/>
</dbReference>
<evidence type="ECO:0000313" key="11">
    <source>
        <dbReference type="Proteomes" id="UP000477651"/>
    </source>
</evidence>
<dbReference type="InterPro" id="IPR036259">
    <property type="entry name" value="MFS_trans_sf"/>
</dbReference>
<dbReference type="InterPro" id="IPR004812">
    <property type="entry name" value="Efflux_drug-R_Bcr/CmlA"/>
</dbReference>